<dbReference type="AlphaFoldDB" id="K4KQM7"/>
<dbReference type="eggNOG" id="COG0834">
    <property type="taxonomic scope" value="Bacteria"/>
</dbReference>
<protein>
    <submittedName>
        <fullName evidence="2">Uncharacterized protein</fullName>
    </submittedName>
</protein>
<name>K4KQM7_SIMAS</name>
<gene>
    <name evidence="2" type="ordered locus">M5M_16490</name>
</gene>
<dbReference type="EMBL" id="CP003746">
    <property type="protein sequence ID" value="AFV00429.1"/>
    <property type="molecule type" value="Genomic_DNA"/>
</dbReference>
<evidence type="ECO:0000256" key="1">
    <source>
        <dbReference type="SAM" id="SignalP"/>
    </source>
</evidence>
<keyword evidence="1" id="KW-0732">Signal</keyword>
<dbReference type="STRING" id="1117647.M5M_16490"/>
<accession>K4KQM7</accession>
<dbReference type="HOGENOM" id="CLU_070548_1_0_6"/>
<feature type="chain" id="PRO_5003878533" evidence="1">
    <location>
        <begin position="20"/>
        <end position="251"/>
    </location>
</feature>
<dbReference type="Proteomes" id="UP000000466">
    <property type="component" value="Chromosome"/>
</dbReference>
<dbReference type="SUPFAM" id="SSF53850">
    <property type="entry name" value="Periplasmic binding protein-like II"/>
    <property type="match status" value="1"/>
</dbReference>
<keyword evidence="3" id="KW-1185">Reference proteome</keyword>
<sequence>MRHLCLLLLVFMPFGNIQAEPEQGPQPVVVAMGNFEPYFLASSQSGIFTDIVTAVFERMPDYEPHYLFGLSNNQLWSAFAGGRADAVANVFDSVELEGCRSDPVFRFRDVAISLLSENLDIESVVDLKGRSIVSFEGAYDFFGPSFSAVVEKAHYKEVEKPHLQARLLMAGRYQVSVGDLMIFLQARQSIAQKEGRDALPAIVVHDIFPQIYSRMAFKEPAVCAAFNEALAELKASGDYEAIYARYQTTLQ</sequence>
<evidence type="ECO:0000313" key="2">
    <source>
        <dbReference type="EMBL" id="AFV00429.1"/>
    </source>
</evidence>
<organism evidence="2 3">
    <name type="scientific">Simiduia agarivorans (strain DSM 21679 / JCM 13881 / BCRC 17597 / SA1)</name>
    <dbReference type="NCBI Taxonomy" id="1117647"/>
    <lineage>
        <taxon>Bacteria</taxon>
        <taxon>Pseudomonadati</taxon>
        <taxon>Pseudomonadota</taxon>
        <taxon>Gammaproteobacteria</taxon>
        <taxon>Cellvibrionales</taxon>
        <taxon>Cellvibrionaceae</taxon>
        <taxon>Simiduia</taxon>
    </lineage>
</organism>
<feature type="signal peptide" evidence="1">
    <location>
        <begin position="1"/>
        <end position="19"/>
    </location>
</feature>
<reference evidence="2 3" key="1">
    <citation type="journal article" date="2013" name="Genome Announc.">
        <title>Complete genome sequence of Simiduia agarivorans SA1(T), a marine bacterium able to degrade a variety of polysaccharides.</title>
        <authorList>
            <person name="Lin S.Y."/>
            <person name="Shieh W.Y."/>
            <person name="Chen J.S."/>
            <person name="Tang S.L."/>
        </authorList>
    </citation>
    <scope>NUCLEOTIDE SEQUENCE [LARGE SCALE GENOMIC DNA]</scope>
    <source>
        <strain evidence="3">DSM 21679 / JCM 13881 / BCRC 17597 / SA1</strain>
    </source>
</reference>
<proteinExistence type="predicted"/>
<dbReference type="Gene3D" id="3.40.190.10">
    <property type="entry name" value="Periplasmic binding protein-like II"/>
    <property type="match status" value="2"/>
</dbReference>
<dbReference type="KEGG" id="saga:M5M_16490"/>
<evidence type="ECO:0000313" key="3">
    <source>
        <dbReference type="Proteomes" id="UP000000466"/>
    </source>
</evidence>